<dbReference type="PANTHER" id="PTHR12801">
    <property type="entry name" value="RNA EXONUCLEASE REXO1 / RECO3 FAMILY MEMBER-RELATED"/>
    <property type="match status" value="1"/>
</dbReference>
<dbReference type="Proteomes" id="UP000751190">
    <property type="component" value="Unassembled WGS sequence"/>
</dbReference>
<proteinExistence type="inferred from homology"/>
<dbReference type="GO" id="GO:0005634">
    <property type="term" value="C:nucleus"/>
    <property type="evidence" value="ECO:0007669"/>
    <property type="project" value="UniProtKB-SubCell"/>
</dbReference>
<evidence type="ECO:0000256" key="4">
    <source>
        <dbReference type="ARBA" id="ARBA00022801"/>
    </source>
</evidence>
<feature type="region of interest" description="Disordered" evidence="7">
    <location>
        <begin position="201"/>
        <end position="260"/>
    </location>
</feature>
<keyword evidence="5" id="KW-0269">Exonuclease</keyword>
<dbReference type="Gene3D" id="3.30.420.10">
    <property type="entry name" value="Ribonuclease H-like superfamily/Ribonuclease H"/>
    <property type="match status" value="1"/>
</dbReference>
<dbReference type="PANTHER" id="PTHR12801:SF115">
    <property type="entry name" value="FI18136P1-RELATED"/>
    <property type="match status" value="1"/>
</dbReference>
<feature type="region of interest" description="Disordered" evidence="7">
    <location>
        <begin position="419"/>
        <end position="445"/>
    </location>
</feature>
<reference evidence="9" key="1">
    <citation type="submission" date="2021-05" db="EMBL/GenBank/DDBJ databases">
        <title>The genome of the haptophyte Pavlova lutheri (Diacronema luteri, Pavlovales) - a model for lipid biosynthesis in eukaryotic algae.</title>
        <authorList>
            <person name="Hulatt C.J."/>
            <person name="Posewitz M.C."/>
        </authorList>
    </citation>
    <scope>NUCLEOTIDE SEQUENCE</scope>
    <source>
        <strain evidence="9">NIVA-4/92</strain>
    </source>
</reference>
<protein>
    <recommendedName>
        <fullName evidence="8">Exonuclease domain-containing protein</fullName>
    </recommendedName>
</protein>
<comment type="caution">
    <text evidence="9">The sequence shown here is derived from an EMBL/GenBank/DDBJ whole genome shotgun (WGS) entry which is preliminary data.</text>
</comment>
<comment type="similarity">
    <text evidence="2">Belongs to the REXO1/REXO3 family.</text>
</comment>
<dbReference type="InterPro" id="IPR036397">
    <property type="entry name" value="RNaseH_sf"/>
</dbReference>
<evidence type="ECO:0000256" key="5">
    <source>
        <dbReference type="ARBA" id="ARBA00022839"/>
    </source>
</evidence>
<organism evidence="9 10">
    <name type="scientific">Diacronema lutheri</name>
    <name type="common">Unicellular marine alga</name>
    <name type="synonym">Monochrysis lutheri</name>
    <dbReference type="NCBI Taxonomy" id="2081491"/>
    <lineage>
        <taxon>Eukaryota</taxon>
        <taxon>Haptista</taxon>
        <taxon>Haptophyta</taxon>
        <taxon>Pavlovophyceae</taxon>
        <taxon>Pavlovales</taxon>
        <taxon>Pavlovaceae</taxon>
        <taxon>Diacronema</taxon>
    </lineage>
</organism>
<dbReference type="InterPro" id="IPR012337">
    <property type="entry name" value="RNaseH-like_sf"/>
</dbReference>
<sequence length="625" mass="64779">MADPRVDDVAPSDAAGPVRPAAGAAKKARKRVAAGGGTAAEIRQVLGASACASLESRLAAHLQAGQSALKHSDVVAVLRHVLLAHQRPPFLALRHAALVRHVLVLACDGPDTVAVSEALARARGDALATPIEARVRLAEAYGERPGGVRSLFYIKGGVDGDSDADADEGEDGQGERAASPRARPTSRARVDALLMSAEAMREAGYPQEGEEEEEEEEEEEDKEKRGDRDDMVDVPPLAGAPRGADEPPTPATRGARASPERPRALFALDCEMVEVEGGASALARVSLVDERERVCLDELVRPAARVTDYRTSSSGLTALALARARLRACDARAAVRALVRPSDVLIGHSLENDLRALRMAHARCIDTAALFPHPLGGGRKRKLAHLAAELLGERIQDGAHARAHSAACGGASAAAVDGAGDEAADGTRGSEPVAADGGLRAGAGHDSVEDASVCMRLVRARLADESFGVRKRRRFGTLPQLLLSTRVCAPSAPALLCAEFDDDNARTRADAPPARAPAPSAAERARAHLESIASSARAVGADGHGGAALADADGGPRTFTWCAGALSAADVEALVGACPPNALVVALRLVREGARAGRECEMTIAVRRPPDGEAAPAACGPCLES</sequence>
<feature type="region of interest" description="Disordered" evidence="7">
    <location>
        <begin position="162"/>
        <end position="188"/>
    </location>
</feature>
<name>A0A8J5XPS2_DIALT</name>
<feature type="region of interest" description="Disordered" evidence="7">
    <location>
        <begin position="1"/>
        <end position="23"/>
    </location>
</feature>
<dbReference type="SUPFAM" id="SSF53098">
    <property type="entry name" value="Ribonuclease H-like"/>
    <property type="match status" value="1"/>
</dbReference>
<dbReference type="InterPro" id="IPR034922">
    <property type="entry name" value="REX1-like_exo"/>
</dbReference>
<evidence type="ECO:0000313" key="9">
    <source>
        <dbReference type="EMBL" id="KAG8465992.1"/>
    </source>
</evidence>
<evidence type="ECO:0000256" key="6">
    <source>
        <dbReference type="ARBA" id="ARBA00023242"/>
    </source>
</evidence>
<dbReference type="GO" id="GO:0004527">
    <property type="term" value="F:exonuclease activity"/>
    <property type="evidence" value="ECO:0007669"/>
    <property type="project" value="UniProtKB-KW"/>
</dbReference>
<evidence type="ECO:0000256" key="2">
    <source>
        <dbReference type="ARBA" id="ARBA00006357"/>
    </source>
</evidence>
<feature type="domain" description="Exonuclease" evidence="8">
    <location>
        <begin position="264"/>
        <end position="467"/>
    </location>
</feature>
<feature type="compositionally biased region" description="Low complexity" evidence="7">
    <location>
        <begin position="14"/>
        <end position="23"/>
    </location>
</feature>
<dbReference type="AlphaFoldDB" id="A0A8J5XPS2"/>
<gene>
    <name evidence="9" type="ORF">KFE25_005562</name>
</gene>
<feature type="compositionally biased region" description="Basic and acidic residues" evidence="7">
    <location>
        <begin position="222"/>
        <end position="231"/>
    </location>
</feature>
<dbReference type="EMBL" id="JAGTXO010000009">
    <property type="protein sequence ID" value="KAG8465992.1"/>
    <property type="molecule type" value="Genomic_DNA"/>
</dbReference>
<evidence type="ECO:0000256" key="1">
    <source>
        <dbReference type="ARBA" id="ARBA00004123"/>
    </source>
</evidence>
<dbReference type="OrthoDB" id="206335at2759"/>
<dbReference type="SMART" id="SM00479">
    <property type="entry name" value="EXOIII"/>
    <property type="match status" value="1"/>
</dbReference>
<feature type="compositionally biased region" description="Acidic residues" evidence="7">
    <location>
        <begin position="162"/>
        <end position="172"/>
    </location>
</feature>
<comment type="subcellular location">
    <subcellularLocation>
        <location evidence="1">Nucleus</location>
    </subcellularLocation>
</comment>
<dbReference type="CDD" id="cd06145">
    <property type="entry name" value="REX1_like"/>
    <property type="match status" value="1"/>
</dbReference>
<dbReference type="InterPro" id="IPR013520">
    <property type="entry name" value="Ribonucl_H"/>
</dbReference>
<dbReference type="InterPro" id="IPR047021">
    <property type="entry name" value="REXO1/3/4-like"/>
</dbReference>
<keyword evidence="4" id="KW-0378">Hydrolase</keyword>
<evidence type="ECO:0000259" key="8">
    <source>
        <dbReference type="SMART" id="SM00479"/>
    </source>
</evidence>
<feature type="compositionally biased region" description="Acidic residues" evidence="7">
    <location>
        <begin position="208"/>
        <end position="221"/>
    </location>
</feature>
<evidence type="ECO:0000256" key="3">
    <source>
        <dbReference type="ARBA" id="ARBA00022722"/>
    </source>
</evidence>
<keyword evidence="6" id="KW-0539">Nucleus</keyword>
<keyword evidence="10" id="KW-1185">Reference proteome</keyword>
<evidence type="ECO:0000313" key="10">
    <source>
        <dbReference type="Proteomes" id="UP000751190"/>
    </source>
</evidence>
<keyword evidence="3" id="KW-0540">Nuclease</keyword>
<feature type="compositionally biased region" description="Low complexity" evidence="7">
    <location>
        <begin position="175"/>
        <end position="187"/>
    </location>
</feature>
<accession>A0A8J5XPS2</accession>
<evidence type="ECO:0000256" key="7">
    <source>
        <dbReference type="SAM" id="MobiDB-lite"/>
    </source>
</evidence>
<dbReference type="GO" id="GO:0003676">
    <property type="term" value="F:nucleic acid binding"/>
    <property type="evidence" value="ECO:0007669"/>
    <property type="project" value="InterPro"/>
</dbReference>